<dbReference type="PANTHER" id="PTHR14218">
    <property type="entry name" value="PROTEASE S8 TRIPEPTIDYL PEPTIDASE I CLN2"/>
    <property type="match status" value="1"/>
</dbReference>
<dbReference type="SUPFAM" id="SSF52743">
    <property type="entry name" value="Subtilisin-like"/>
    <property type="match status" value="1"/>
</dbReference>
<feature type="active site" description="Charge relay system" evidence="8">
    <location>
        <position position="318"/>
    </location>
</feature>
<keyword evidence="6" id="KW-0106">Calcium</keyword>
<keyword evidence="2 8" id="KW-0645">Protease</keyword>
<dbReference type="InterPro" id="IPR015366">
    <property type="entry name" value="S53_propep"/>
</dbReference>
<comment type="cofactor">
    <cofactor evidence="1">
        <name>Ca(2+)</name>
        <dbReference type="ChEBI" id="CHEBI:29108"/>
    </cofactor>
</comment>
<evidence type="ECO:0000256" key="1">
    <source>
        <dbReference type="ARBA" id="ARBA00001913"/>
    </source>
</evidence>
<evidence type="ECO:0000256" key="2">
    <source>
        <dbReference type="ARBA" id="ARBA00022670"/>
    </source>
</evidence>
<gene>
    <name evidence="11" type="ORF">N0A02_10890</name>
</gene>
<keyword evidence="12" id="KW-1185">Reference proteome</keyword>
<keyword evidence="5 8" id="KW-0720">Serine protease</keyword>
<dbReference type="InterPro" id="IPR023828">
    <property type="entry name" value="Peptidase_S8_Ser-AS"/>
</dbReference>
<dbReference type="CDD" id="cd04056">
    <property type="entry name" value="Peptidases_S53"/>
    <property type="match status" value="1"/>
</dbReference>
<evidence type="ECO:0000256" key="5">
    <source>
        <dbReference type="ARBA" id="ARBA00022825"/>
    </source>
</evidence>
<feature type="chain" id="PRO_5045099495" evidence="9">
    <location>
        <begin position="41"/>
        <end position="655"/>
    </location>
</feature>
<evidence type="ECO:0000256" key="4">
    <source>
        <dbReference type="ARBA" id="ARBA00022801"/>
    </source>
</evidence>
<dbReference type="PROSITE" id="PS51695">
    <property type="entry name" value="SEDOLISIN"/>
    <property type="match status" value="1"/>
</dbReference>
<organism evidence="11 12">
    <name type="scientific">Paraburkholderia acidicola</name>
    <dbReference type="NCBI Taxonomy" id="1912599"/>
    <lineage>
        <taxon>Bacteria</taxon>
        <taxon>Pseudomonadati</taxon>
        <taxon>Pseudomonadota</taxon>
        <taxon>Betaproteobacteria</taxon>
        <taxon>Burkholderiales</taxon>
        <taxon>Burkholderiaceae</taxon>
        <taxon>Paraburkholderia</taxon>
    </lineage>
</organism>
<dbReference type="RefSeq" id="WP_349542272.1">
    <property type="nucleotide sequence ID" value="NZ_JAOALG010000001.1"/>
</dbReference>
<evidence type="ECO:0000256" key="8">
    <source>
        <dbReference type="PROSITE-ProRule" id="PRU01032"/>
    </source>
</evidence>
<evidence type="ECO:0000256" key="6">
    <source>
        <dbReference type="ARBA" id="ARBA00022837"/>
    </source>
</evidence>
<dbReference type="InterPro" id="IPR036852">
    <property type="entry name" value="Peptidase_S8/S53_dom_sf"/>
</dbReference>
<dbReference type="Proteomes" id="UP001469089">
    <property type="component" value="Unassembled WGS sequence"/>
</dbReference>
<evidence type="ECO:0000313" key="12">
    <source>
        <dbReference type="Proteomes" id="UP001469089"/>
    </source>
</evidence>
<dbReference type="InterPro" id="IPR050819">
    <property type="entry name" value="Tripeptidyl-peptidase_I"/>
</dbReference>
<keyword evidence="3" id="KW-0479">Metal-binding</keyword>
<evidence type="ECO:0000256" key="7">
    <source>
        <dbReference type="ARBA" id="ARBA00023145"/>
    </source>
</evidence>
<dbReference type="CDD" id="cd11377">
    <property type="entry name" value="Pro-peptidase_S53"/>
    <property type="match status" value="1"/>
</dbReference>
<keyword evidence="7" id="KW-0865">Zymogen</keyword>
<dbReference type="EMBL" id="JAOALG010000001">
    <property type="protein sequence ID" value="MEQ5839939.1"/>
    <property type="molecule type" value="Genomic_DNA"/>
</dbReference>
<sequence>MMPKQAPSFVAPILSATCRLSVLSLIGLSSTGLMVLPAQAQSNSTDWVSTNTHAFAAPSAASGAQASTNFAVSAASELAATTPIHVVVSLKMRDQKGLDAFINQVNQPGSPNYRQYLTPDQILATYAPTEAQVQTVVEYLTRAGFKNVRAAKNRLLVTADGNAALVKSAFNTSLKRFTQDGHQVYANTSDAQVPAALGDIVDSVLGLQNAATAHTNYRIYRPEPSASTQVKRSLAATPVLTGHNPVEFSNIYAAGSTPTASATTVGIISEGDLTQTLSDLQTFTTNNGLGNVATQVVQTGPDGSDYSDTDGTVEWNLDSQSIVGAAGGAVNKLVFYAAPSMSLGDITAAYNQAVTDNVAKVINVSLGVCEASAKSEGSQAADDAIFKVAMAQGQVFSVSAGDHGVYECQNGTPPSNLRTYTVSEPATSPYVISVGGTGLYTTGGKYDHENVWNEGLDSKGRLWATGGGISKYEAAPTWQSSVTGSKLRTVPDIGFDADGRSGAILVIQGQTSGTLPGAGPNDPNQVGGTSLAAPIFAGIWARVQSANNNTLAFPAASIYSNATTKPGLFHPVTSGNNGITKSGVTYGYSATQGYDYVTGWGSFDISQLNAAYGSTPVAAGGGKSGNTGNGGSSNAQGGSPDLFGLLSGLFGSWWW</sequence>
<proteinExistence type="predicted"/>
<evidence type="ECO:0000256" key="9">
    <source>
        <dbReference type="SAM" id="SignalP"/>
    </source>
</evidence>
<keyword evidence="9" id="KW-0732">Signal</keyword>
<dbReference type="PROSITE" id="PS00138">
    <property type="entry name" value="SUBTILASE_SER"/>
    <property type="match status" value="1"/>
</dbReference>
<accession>A0ABV1LL11</accession>
<feature type="signal peptide" evidence="9">
    <location>
        <begin position="1"/>
        <end position="40"/>
    </location>
</feature>
<dbReference type="Gene3D" id="3.40.50.200">
    <property type="entry name" value="Peptidase S8/S53 domain"/>
    <property type="match status" value="1"/>
</dbReference>
<protein>
    <submittedName>
        <fullName evidence="11">S53 family peptidase</fullName>
    </submittedName>
</protein>
<dbReference type="SMART" id="SM00944">
    <property type="entry name" value="Pro-kuma_activ"/>
    <property type="match status" value="1"/>
</dbReference>
<comment type="caution">
    <text evidence="8">Lacks conserved residue(s) required for the propagation of feature annotation.</text>
</comment>
<dbReference type="PANTHER" id="PTHR14218:SF15">
    <property type="entry name" value="TRIPEPTIDYL-PEPTIDASE 1"/>
    <property type="match status" value="1"/>
</dbReference>
<evidence type="ECO:0000256" key="3">
    <source>
        <dbReference type="ARBA" id="ARBA00022723"/>
    </source>
</evidence>
<dbReference type="InterPro" id="IPR030400">
    <property type="entry name" value="Sedolisin_dom"/>
</dbReference>
<reference evidence="11 12" key="1">
    <citation type="journal article" date="2024" name="Chem. Sci.">
        <title>Discovery of a lagriamide polyketide by integrated genome mining, isotopic labeling, and untargeted metabolomics.</title>
        <authorList>
            <person name="Fergusson C.H."/>
            <person name="Saulog J."/>
            <person name="Paulo B.S."/>
            <person name="Wilson D.M."/>
            <person name="Liu D.Y."/>
            <person name="Morehouse N.J."/>
            <person name="Waterworth S."/>
            <person name="Barkei J."/>
            <person name="Gray C.A."/>
            <person name="Kwan J.C."/>
            <person name="Eustaquio A.S."/>
            <person name="Linington R.G."/>
        </authorList>
    </citation>
    <scope>NUCLEOTIDE SEQUENCE [LARGE SCALE GENOMIC DNA]</scope>
    <source>
        <strain evidence="11 12">RL17-338-BIF-B</strain>
    </source>
</reference>
<dbReference type="SUPFAM" id="SSF54897">
    <property type="entry name" value="Protease propeptides/inhibitors"/>
    <property type="match status" value="1"/>
</dbReference>
<feature type="active site" description="Charge relay system" evidence="8">
    <location>
        <position position="314"/>
    </location>
</feature>
<feature type="active site" description="Charge relay system" evidence="8">
    <location>
        <position position="530"/>
    </location>
</feature>
<comment type="caution">
    <text evidence="11">The sequence shown here is derived from an EMBL/GenBank/DDBJ whole genome shotgun (WGS) entry which is preliminary data.</text>
</comment>
<dbReference type="Pfam" id="PF09286">
    <property type="entry name" value="Pro-kuma_activ"/>
    <property type="match status" value="1"/>
</dbReference>
<keyword evidence="4 8" id="KW-0378">Hydrolase</keyword>
<evidence type="ECO:0000259" key="10">
    <source>
        <dbReference type="PROSITE" id="PS51695"/>
    </source>
</evidence>
<name>A0ABV1LL11_9BURK</name>
<evidence type="ECO:0000313" key="11">
    <source>
        <dbReference type="EMBL" id="MEQ5839939.1"/>
    </source>
</evidence>
<feature type="domain" description="Peptidase S53" evidence="10">
    <location>
        <begin position="242"/>
        <end position="615"/>
    </location>
</feature>